<dbReference type="EMBL" id="JAJSOF020000013">
    <property type="protein sequence ID" value="KAJ4443365.1"/>
    <property type="molecule type" value="Genomic_DNA"/>
</dbReference>
<proteinExistence type="predicted"/>
<dbReference type="Proteomes" id="UP001148838">
    <property type="component" value="Unassembled WGS sequence"/>
</dbReference>
<reference evidence="2 3" key="1">
    <citation type="journal article" date="2022" name="Allergy">
        <title>Genome assembly and annotation of Periplaneta americana reveal a comprehensive cockroach allergen profile.</title>
        <authorList>
            <person name="Wang L."/>
            <person name="Xiong Q."/>
            <person name="Saelim N."/>
            <person name="Wang L."/>
            <person name="Nong W."/>
            <person name="Wan A.T."/>
            <person name="Shi M."/>
            <person name="Liu X."/>
            <person name="Cao Q."/>
            <person name="Hui J.H.L."/>
            <person name="Sookrung N."/>
            <person name="Leung T.F."/>
            <person name="Tungtrongchitr A."/>
            <person name="Tsui S.K.W."/>
        </authorList>
    </citation>
    <scope>NUCLEOTIDE SEQUENCE [LARGE SCALE GENOMIC DNA]</scope>
    <source>
        <strain evidence="2">PWHHKU_190912</strain>
    </source>
</reference>
<protein>
    <submittedName>
        <fullName evidence="2">Uncharacterized protein</fullName>
    </submittedName>
</protein>
<feature type="compositionally biased region" description="Basic and acidic residues" evidence="1">
    <location>
        <begin position="436"/>
        <end position="445"/>
    </location>
</feature>
<name>A0ABQ8TA09_PERAM</name>
<keyword evidence="3" id="KW-1185">Reference proteome</keyword>
<gene>
    <name evidence="2" type="ORF">ANN_05033</name>
</gene>
<evidence type="ECO:0000313" key="3">
    <source>
        <dbReference type="Proteomes" id="UP001148838"/>
    </source>
</evidence>
<feature type="region of interest" description="Disordered" evidence="1">
    <location>
        <begin position="579"/>
        <end position="601"/>
    </location>
</feature>
<evidence type="ECO:0000313" key="2">
    <source>
        <dbReference type="EMBL" id="KAJ4443365.1"/>
    </source>
</evidence>
<feature type="region of interest" description="Disordered" evidence="1">
    <location>
        <begin position="394"/>
        <end position="445"/>
    </location>
</feature>
<sequence>MLYPLSHTGYHPGVGQNRLRSSSNSWVPSSDRPLHYVIDVYERKTEVHTCAEKKEHQVRTSGNGTKEVLCMEFGFVRRRSMELQRSEEKGLEVLVAVEKIGIERIPNLNVEQSDGITVFRISTMTPLMLHQCRTGAISLQRWWQSPSAAISESDWFLYRAGISRRMTSCTVVSWRFPNVNAGRELFPNCSSEEEKKKEKFNRSEESVKGSEILAIRLRMEPGSFKAEAGYPPVSIGFTNATQVICSWIIIVHIVGKCYDGWINFENETQDRQEWRNAICEREGKDNGFSYDLLDGARTTFRGMVLRDQPGEYCRRNGRTYYEHVVVSAPKTHHKCYRDINTDMEILHIQPKSQKLNTLEQYEIYRRTKTHPNEILNTQLNLRTQTLFDSTLHYTNTPPQEAKQKMPRPATTSSEEEGDIVISVMQEKGGVSESDEESVRSDNDSEKKSLVEAVNVANDLWLFLAGQKKITRSCDIKYKCYWNSLKNIHTIPDESTLRKTYAPSIYDETIQKIRDEIKDSSIWVSIDETPDKEGRLVGNVVIDDNAGEMSPGSSTDSYPAFARIRLRDNLGKNLNQVACPNRDSNPGHLVSRPDALTVTPQV</sequence>
<accession>A0ABQ8TA09</accession>
<evidence type="ECO:0000256" key="1">
    <source>
        <dbReference type="SAM" id="MobiDB-lite"/>
    </source>
</evidence>
<organism evidence="2 3">
    <name type="scientific">Periplaneta americana</name>
    <name type="common">American cockroach</name>
    <name type="synonym">Blatta americana</name>
    <dbReference type="NCBI Taxonomy" id="6978"/>
    <lineage>
        <taxon>Eukaryota</taxon>
        <taxon>Metazoa</taxon>
        <taxon>Ecdysozoa</taxon>
        <taxon>Arthropoda</taxon>
        <taxon>Hexapoda</taxon>
        <taxon>Insecta</taxon>
        <taxon>Pterygota</taxon>
        <taxon>Neoptera</taxon>
        <taxon>Polyneoptera</taxon>
        <taxon>Dictyoptera</taxon>
        <taxon>Blattodea</taxon>
        <taxon>Blattoidea</taxon>
        <taxon>Blattidae</taxon>
        <taxon>Blattinae</taxon>
        <taxon>Periplaneta</taxon>
    </lineage>
</organism>
<comment type="caution">
    <text evidence="2">The sequence shown here is derived from an EMBL/GenBank/DDBJ whole genome shotgun (WGS) entry which is preliminary data.</text>
</comment>